<sequence length="107" mass="11437">MPNLAPSLALGLTALPSSFTSSPTSAATAVLSPSPPPLLPPTPATMAGWFGWVLTFVFQVIPRCLYWLIAFTTITLPTWLFTLFSMSLTFTMNFTTLYASAASGPMT</sequence>
<dbReference type="RefSeq" id="XP_058326398.1">
    <property type="nucleotide sequence ID" value="XM_058478068.1"/>
</dbReference>
<reference evidence="2" key="2">
    <citation type="journal article" date="2023" name="IMA Fungus">
        <title>Comparative genomic study of the Penicillium genus elucidates a diverse pangenome and 15 lateral gene transfer events.</title>
        <authorList>
            <person name="Petersen C."/>
            <person name="Sorensen T."/>
            <person name="Nielsen M.R."/>
            <person name="Sondergaard T.E."/>
            <person name="Sorensen J.L."/>
            <person name="Fitzpatrick D.A."/>
            <person name="Frisvad J.C."/>
            <person name="Nielsen K.L."/>
        </authorList>
    </citation>
    <scope>NUCLEOTIDE SEQUENCE</scope>
    <source>
        <strain evidence="2">IBT 19713</strain>
    </source>
</reference>
<organism evidence="2 3">
    <name type="scientific">Penicillium chermesinum</name>
    <dbReference type="NCBI Taxonomy" id="63820"/>
    <lineage>
        <taxon>Eukaryota</taxon>
        <taxon>Fungi</taxon>
        <taxon>Dikarya</taxon>
        <taxon>Ascomycota</taxon>
        <taxon>Pezizomycotina</taxon>
        <taxon>Eurotiomycetes</taxon>
        <taxon>Eurotiomycetidae</taxon>
        <taxon>Eurotiales</taxon>
        <taxon>Aspergillaceae</taxon>
        <taxon>Penicillium</taxon>
    </lineage>
</organism>
<accession>A0A9W9NGZ5</accession>
<dbReference type="Proteomes" id="UP001150941">
    <property type="component" value="Unassembled WGS sequence"/>
</dbReference>
<reference evidence="2" key="1">
    <citation type="submission" date="2022-11" db="EMBL/GenBank/DDBJ databases">
        <authorList>
            <person name="Petersen C."/>
        </authorList>
    </citation>
    <scope>NUCLEOTIDE SEQUENCE</scope>
    <source>
        <strain evidence="2">IBT 19713</strain>
    </source>
</reference>
<comment type="caution">
    <text evidence="2">The sequence shown here is derived from an EMBL/GenBank/DDBJ whole genome shotgun (WGS) entry which is preliminary data.</text>
</comment>
<evidence type="ECO:0000256" key="1">
    <source>
        <dbReference type="SAM" id="Phobius"/>
    </source>
</evidence>
<dbReference type="AlphaFoldDB" id="A0A9W9NGZ5"/>
<gene>
    <name evidence="2" type="ORF">N7468_008772</name>
</gene>
<proteinExistence type="predicted"/>
<keyword evidence="1" id="KW-0472">Membrane</keyword>
<dbReference type="GeneID" id="83205371"/>
<evidence type="ECO:0000313" key="3">
    <source>
        <dbReference type="Proteomes" id="UP001150941"/>
    </source>
</evidence>
<feature type="transmembrane region" description="Helical" evidence="1">
    <location>
        <begin position="78"/>
        <end position="101"/>
    </location>
</feature>
<name>A0A9W9NGZ5_9EURO</name>
<keyword evidence="1" id="KW-0812">Transmembrane</keyword>
<dbReference type="EMBL" id="JAPQKS010000007">
    <property type="protein sequence ID" value="KAJ5219568.1"/>
    <property type="molecule type" value="Genomic_DNA"/>
</dbReference>
<evidence type="ECO:0000313" key="2">
    <source>
        <dbReference type="EMBL" id="KAJ5219568.1"/>
    </source>
</evidence>
<keyword evidence="1" id="KW-1133">Transmembrane helix</keyword>
<keyword evidence="3" id="KW-1185">Reference proteome</keyword>
<protein>
    <submittedName>
        <fullName evidence="2">Lysophospholipase NTE1</fullName>
    </submittedName>
</protein>
<feature type="transmembrane region" description="Helical" evidence="1">
    <location>
        <begin position="50"/>
        <end position="71"/>
    </location>
</feature>
<dbReference type="OrthoDB" id="3936801at2759"/>